<feature type="non-terminal residue" evidence="3">
    <location>
        <position position="344"/>
    </location>
</feature>
<dbReference type="PANTHER" id="PTHR13146:SF0">
    <property type="entry name" value="SOLUTE CARRIER FAMILY 35 MEMBER F6"/>
    <property type="match status" value="1"/>
</dbReference>
<feature type="transmembrane region" description="Helical" evidence="1">
    <location>
        <begin position="26"/>
        <end position="48"/>
    </location>
</feature>
<proteinExistence type="predicted"/>
<evidence type="ECO:0000313" key="3">
    <source>
        <dbReference type="EMBL" id="NWX75432.1"/>
    </source>
</evidence>
<dbReference type="EMBL" id="VZSD01010804">
    <property type="protein sequence ID" value="NWX75432.1"/>
    <property type="molecule type" value="Genomic_DNA"/>
</dbReference>
<dbReference type="Proteomes" id="UP000536033">
    <property type="component" value="Unassembled WGS sequence"/>
</dbReference>
<accession>A0A7K6YUY3</accession>
<organism evidence="3 4">
    <name type="scientific">Alca torda</name>
    <name type="common">Razorbill</name>
    <dbReference type="NCBI Taxonomy" id="28689"/>
    <lineage>
        <taxon>Eukaryota</taxon>
        <taxon>Metazoa</taxon>
        <taxon>Chordata</taxon>
        <taxon>Craniata</taxon>
        <taxon>Vertebrata</taxon>
        <taxon>Euteleostomi</taxon>
        <taxon>Archelosauria</taxon>
        <taxon>Archosauria</taxon>
        <taxon>Dinosauria</taxon>
        <taxon>Saurischia</taxon>
        <taxon>Theropoda</taxon>
        <taxon>Coelurosauria</taxon>
        <taxon>Aves</taxon>
        <taxon>Neognathae</taxon>
        <taxon>Neoaves</taxon>
        <taxon>Charadriiformes</taxon>
        <taxon>Alcidae</taxon>
        <taxon>Alca</taxon>
    </lineage>
</organism>
<feature type="domain" description="EamA" evidence="2">
    <location>
        <begin position="39"/>
        <end position="136"/>
    </location>
</feature>
<dbReference type="InterPro" id="IPR037185">
    <property type="entry name" value="EmrE-like"/>
</dbReference>
<evidence type="ECO:0000313" key="4">
    <source>
        <dbReference type="Proteomes" id="UP000536033"/>
    </source>
</evidence>
<dbReference type="PANTHER" id="PTHR13146">
    <property type="match status" value="1"/>
</dbReference>
<feature type="transmembrane region" description="Helical" evidence="1">
    <location>
        <begin position="292"/>
        <end position="310"/>
    </location>
</feature>
<evidence type="ECO:0000259" key="2">
    <source>
        <dbReference type="Pfam" id="PF00892"/>
    </source>
</evidence>
<name>A0A7K6YUY3_ALCTO</name>
<sequence>LPRRWADNFSAPGCGGTEEHGFQHPFLQAVGMFLGEFSCLGVFYLLVWRDRRRPEPSMAPSQPFSPLLFLPPALCDMTGTSVMYVALNMTSASSFQMLRGSVIIFTGLLSVAFLGRKLEPSQWLGILVTIVGLVVVGLADLHSSHHQKHKLSEVITAPSNLALNPSRDGEQAALGGSWSQRPSDTRSLPGFFGFVILALLLVPMYYIPAGGFSGNPRRTLEDALDAFCQIGRRPLIALALLGNVSSIAFFNFAGISVTKEISATTRMVLDSLRTLVIWAVSLALGWETFHGLEILGFGVLLTGAALYNGLHRPLLALLPRRREESGGAAEREALLRGESAAINN</sequence>
<feature type="transmembrane region" description="Helical" evidence="1">
    <location>
        <begin position="235"/>
        <end position="255"/>
    </location>
</feature>
<feature type="non-terminal residue" evidence="3">
    <location>
        <position position="1"/>
    </location>
</feature>
<reference evidence="3 4" key="1">
    <citation type="submission" date="2019-09" db="EMBL/GenBank/DDBJ databases">
        <title>Bird 10,000 Genomes (B10K) Project - Family phase.</title>
        <authorList>
            <person name="Zhang G."/>
        </authorList>
    </citation>
    <scope>NUCLEOTIDE SEQUENCE [LARGE SCALE GENOMIC DNA]</scope>
    <source>
        <strain evidence="3">OUT-0003</strain>
        <tissue evidence="3">Muscle</tissue>
    </source>
</reference>
<feature type="transmembrane region" description="Helical" evidence="1">
    <location>
        <begin position="121"/>
        <end position="141"/>
    </location>
</feature>
<keyword evidence="1" id="KW-0472">Membrane</keyword>
<keyword evidence="1" id="KW-1133">Transmembrane helix</keyword>
<dbReference type="SUPFAM" id="SSF103481">
    <property type="entry name" value="Multidrug resistance efflux transporter EmrE"/>
    <property type="match status" value="1"/>
</dbReference>
<dbReference type="InterPro" id="IPR000620">
    <property type="entry name" value="EamA_dom"/>
</dbReference>
<dbReference type="Pfam" id="PF00892">
    <property type="entry name" value="EamA"/>
    <property type="match status" value="1"/>
</dbReference>
<feature type="transmembrane region" description="Helical" evidence="1">
    <location>
        <begin position="97"/>
        <end position="115"/>
    </location>
</feature>
<feature type="transmembrane region" description="Helical" evidence="1">
    <location>
        <begin position="188"/>
        <end position="207"/>
    </location>
</feature>
<dbReference type="AlphaFoldDB" id="A0A7K6YUY3"/>
<protein>
    <submittedName>
        <fullName evidence="3">S35F6 protein</fullName>
    </submittedName>
</protein>
<dbReference type="Gene3D" id="1.10.3730.20">
    <property type="match status" value="1"/>
</dbReference>
<dbReference type="GO" id="GO:0016020">
    <property type="term" value="C:membrane"/>
    <property type="evidence" value="ECO:0007669"/>
    <property type="project" value="InterPro"/>
</dbReference>
<gene>
    <name evidence="3" type="primary">Slc35f6</name>
    <name evidence="3" type="ORF">ALCTOR_R04113</name>
</gene>
<evidence type="ECO:0000256" key="1">
    <source>
        <dbReference type="SAM" id="Phobius"/>
    </source>
</evidence>
<keyword evidence="4" id="KW-1185">Reference proteome</keyword>
<comment type="caution">
    <text evidence="3">The sequence shown here is derived from an EMBL/GenBank/DDBJ whole genome shotgun (WGS) entry which is preliminary data.</text>
</comment>
<keyword evidence="1" id="KW-0812">Transmembrane</keyword>